<dbReference type="AlphaFoldDB" id="A0A1H8C4I9"/>
<dbReference type="OrthoDB" id="9801625at2"/>
<dbReference type="Gene3D" id="3.10.129.10">
    <property type="entry name" value="Hotdog Thioesterase"/>
    <property type="match status" value="1"/>
</dbReference>
<evidence type="ECO:0000259" key="1">
    <source>
        <dbReference type="Pfam" id="PF01575"/>
    </source>
</evidence>
<dbReference type="CDD" id="cd03441">
    <property type="entry name" value="R_hydratase_like"/>
    <property type="match status" value="1"/>
</dbReference>
<dbReference type="STRING" id="295069.SAMN05421856_10871"/>
<dbReference type="SUPFAM" id="SSF54637">
    <property type="entry name" value="Thioesterase/thiol ester dehydrase-isomerase"/>
    <property type="match status" value="1"/>
</dbReference>
<name>A0A1H8C4I9_9FLAO</name>
<dbReference type="RefSeq" id="WP_090001057.1">
    <property type="nucleotide sequence ID" value="NZ_FOBV01000008.1"/>
</dbReference>
<dbReference type="InterPro" id="IPR029069">
    <property type="entry name" value="HotDog_dom_sf"/>
</dbReference>
<dbReference type="PANTHER" id="PTHR43664:SF1">
    <property type="entry name" value="BETA-METHYLMALYL-COA DEHYDRATASE"/>
    <property type="match status" value="1"/>
</dbReference>
<keyword evidence="3" id="KW-1185">Reference proteome</keyword>
<gene>
    <name evidence="2" type="ORF">SAMN05421856_10871</name>
</gene>
<sequence>MENLNTEQSAFDPENFSIVPQRGFDELKVGEVFRAPSRTLTDAHASAFQTVSCDNHPIHYDKEYAERYGHEAPVVHGLQVLSFTAPGATLLPHYFGNVFISFLELSCSFLKEVHSGDTLYSSLTITDLEPKGNTGIVTTKVEVYNQKSELVLQGQHKYLLKR</sequence>
<dbReference type="Pfam" id="PF01575">
    <property type="entry name" value="MaoC_dehydratas"/>
    <property type="match status" value="1"/>
</dbReference>
<accession>A0A1H8C4I9</accession>
<dbReference type="EMBL" id="FOBV01000008">
    <property type="protein sequence ID" value="SEM89980.1"/>
    <property type="molecule type" value="Genomic_DNA"/>
</dbReference>
<reference evidence="3" key="1">
    <citation type="submission" date="2016-10" db="EMBL/GenBank/DDBJ databases">
        <authorList>
            <person name="Varghese N."/>
            <person name="Submissions S."/>
        </authorList>
    </citation>
    <scope>NUCLEOTIDE SEQUENCE [LARGE SCALE GENOMIC DNA]</scope>
    <source>
        <strain evidence="3">DSM 17453</strain>
    </source>
</reference>
<proteinExistence type="predicted"/>
<evidence type="ECO:0000313" key="3">
    <source>
        <dbReference type="Proteomes" id="UP000199450"/>
    </source>
</evidence>
<dbReference type="InterPro" id="IPR002539">
    <property type="entry name" value="MaoC-like_dom"/>
</dbReference>
<evidence type="ECO:0000313" key="2">
    <source>
        <dbReference type="EMBL" id="SEM89980.1"/>
    </source>
</evidence>
<feature type="domain" description="MaoC-like" evidence="1">
    <location>
        <begin position="29"/>
        <end position="143"/>
    </location>
</feature>
<organism evidence="2 3">
    <name type="scientific">Chryseobacterium taichungense</name>
    <dbReference type="NCBI Taxonomy" id="295069"/>
    <lineage>
        <taxon>Bacteria</taxon>
        <taxon>Pseudomonadati</taxon>
        <taxon>Bacteroidota</taxon>
        <taxon>Flavobacteriia</taxon>
        <taxon>Flavobacteriales</taxon>
        <taxon>Weeksellaceae</taxon>
        <taxon>Chryseobacterium group</taxon>
        <taxon>Chryseobacterium</taxon>
    </lineage>
</organism>
<protein>
    <submittedName>
        <fullName evidence="2">Acyl dehydratase</fullName>
    </submittedName>
</protein>
<dbReference type="InterPro" id="IPR052342">
    <property type="entry name" value="MCH/BMMD"/>
</dbReference>
<dbReference type="Proteomes" id="UP000199450">
    <property type="component" value="Unassembled WGS sequence"/>
</dbReference>
<dbReference type="PANTHER" id="PTHR43664">
    <property type="entry name" value="MONOAMINE OXIDASE-RELATED"/>
    <property type="match status" value="1"/>
</dbReference>